<dbReference type="Proteomes" id="UP000031668">
    <property type="component" value="Unassembled WGS sequence"/>
</dbReference>
<name>A0A0C2JS16_THEKT</name>
<evidence type="ECO:0000313" key="1">
    <source>
        <dbReference type="EMBL" id="KII72208.1"/>
    </source>
</evidence>
<accession>A0A0C2JS16</accession>
<reference evidence="1 2" key="1">
    <citation type="journal article" date="2014" name="Genome Biol. Evol.">
        <title>The genome of the myxosporean Thelohanellus kitauei shows adaptations to nutrient acquisition within its fish host.</title>
        <authorList>
            <person name="Yang Y."/>
            <person name="Xiong J."/>
            <person name="Zhou Z."/>
            <person name="Huo F."/>
            <person name="Miao W."/>
            <person name="Ran C."/>
            <person name="Liu Y."/>
            <person name="Zhang J."/>
            <person name="Feng J."/>
            <person name="Wang M."/>
            <person name="Wang M."/>
            <person name="Wang L."/>
            <person name="Yao B."/>
        </authorList>
    </citation>
    <scope>NUCLEOTIDE SEQUENCE [LARGE SCALE GENOMIC DNA]</scope>
    <source>
        <strain evidence="1">Wuqing</strain>
    </source>
</reference>
<dbReference type="EMBL" id="JWZT01001318">
    <property type="protein sequence ID" value="KII72208.1"/>
    <property type="molecule type" value="Genomic_DNA"/>
</dbReference>
<evidence type="ECO:0000313" key="2">
    <source>
        <dbReference type="Proteomes" id="UP000031668"/>
    </source>
</evidence>
<comment type="caution">
    <text evidence="1">The sequence shown here is derived from an EMBL/GenBank/DDBJ whole genome shotgun (WGS) entry which is preliminary data.</text>
</comment>
<gene>
    <name evidence="1" type="ORF">RF11_03744</name>
</gene>
<keyword evidence="2" id="KW-1185">Reference proteome</keyword>
<sequence length="152" mass="18534">MAWRTFDNFIILMRKWYLTKFSVAEILTTTCNLREKGTKKLFRDLLIVLLFRSNLNRQKPIFLTQNNSICWLFKLEVLNENEGRILWYVNAITIIQKIGLIQQEFVYLSNNLPYVFMMFNIRFLNSREIRHLIELRRLEIIFWVPILRGRMK</sequence>
<proteinExistence type="predicted"/>
<organism evidence="1 2">
    <name type="scientific">Thelohanellus kitauei</name>
    <name type="common">Myxosporean</name>
    <dbReference type="NCBI Taxonomy" id="669202"/>
    <lineage>
        <taxon>Eukaryota</taxon>
        <taxon>Metazoa</taxon>
        <taxon>Cnidaria</taxon>
        <taxon>Myxozoa</taxon>
        <taxon>Myxosporea</taxon>
        <taxon>Bivalvulida</taxon>
        <taxon>Platysporina</taxon>
        <taxon>Myxobolidae</taxon>
        <taxon>Thelohanellus</taxon>
    </lineage>
</organism>
<dbReference type="AlphaFoldDB" id="A0A0C2JS16"/>
<protein>
    <submittedName>
        <fullName evidence="1">Uncharacterized protein</fullName>
    </submittedName>
</protein>